<dbReference type="PANTHER" id="PTHR46577">
    <property type="entry name" value="HTH-TYPE TRANSCRIPTIONAL REGULATORY PROTEIN GABR"/>
    <property type="match status" value="1"/>
</dbReference>
<comment type="cofactor">
    <cofactor evidence="1">
        <name>pyridoxal 5'-phosphate</name>
        <dbReference type="ChEBI" id="CHEBI:597326"/>
    </cofactor>
</comment>
<dbReference type="InterPro" id="IPR036390">
    <property type="entry name" value="WH_DNA-bd_sf"/>
</dbReference>
<keyword evidence="7" id="KW-0804">Transcription</keyword>
<dbReference type="SUPFAM" id="SSF53383">
    <property type="entry name" value="PLP-dependent transferases"/>
    <property type="match status" value="1"/>
</dbReference>
<comment type="caution">
    <text evidence="9">The sequence shown here is derived from an EMBL/GenBank/DDBJ whole genome shotgun (WGS) entry which is preliminary data.</text>
</comment>
<dbReference type="PANTHER" id="PTHR46577:SF1">
    <property type="entry name" value="HTH-TYPE TRANSCRIPTIONAL REGULATORY PROTEIN GABR"/>
    <property type="match status" value="1"/>
</dbReference>
<dbReference type="GO" id="GO:0008483">
    <property type="term" value="F:transaminase activity"/>
    <property type="evidence" value="ECO:0007669"/>
    <property type="project" value="UniProtKB-KW"/>
</dbReference>
<dbReference type="InterPro" id="IPR036388">
    <property type="entry name" value="WH-like_DNA-bd_sf"/>
</dbReference>
<dbReference type="EMBL" id="VNJJ01000009">
    <property type="protein sequence ID" value="TVX98332.1"/>
    <property type="molecule type" value="Genomic_DNA"/>
</dbReference>
<keyword evidence="10" id="KW-1185">Reference proteome</keyword>
<dbReference type="PROSITE" id="PS50949">
    <property type="entry name" value="HTH_GNTR"/>
    <property type="match status" value="1"/>
</dbReference>
<keyword evidence="9" id="KW-0808">Transferase</keyword>
<dbReference type="InterPro" id="IPR015421">
    <property type="entry name" value="PyrdxlP-dep_Trfase_major"/>
</dbReference>
<dbReference type="Pfam" id="PF00392">
    <property type="entry name" value="GntR"/>
    <property type="match status" value="1"/>
</dbReference>
<organism evidence="9 10">
    <name type="scientific">Cohnella terricola</name>
    <dbReference type="NCBI Taxonomy" id="1289167"/>
    <lineage>
        <taxon>Bacteria</taxon>
        <taxon>Bacillati</taxon>
        <taxon>Bacillota</taxon>
        <taxon>Bacilli</taxon>
        <taxon>Bacillales</taxon>
        <taxon>Paenibacillaceae</taxon>
        <taxon>Cohnella</taxon>
    </lineage>
</organism>
<dbReference type="InterPro" id="IPR015424">
    <property type="entry name" value="PyrdxlP-dep_Trfase"/>
</dbReference>
<dbReference type="RefSeq" id="WP_144704253.1">
    <property type="nucleotide sequence ID" value="NZ_VNJJ01000009.1"/>
</dbReference>
<dbReference type="Pfam" id="PF00155">
    <property type="entry name" value="Aminotran_1_2"/>
    <property type="match status" value="1"/>
</dbReference>
<accession>A0A559JEM0</accession>
<reference evidence="9 10" key="1">
    <citation type="submission" date="2019-07" db="EMBL/GenBank/DDBJ databases">
        <authorList>
            <person name="Kim J."/>
        </authorList>
    </citation>
    <scope>NUCLEOTIDE SEQUENCE [LARGE SCALE GENOMIC DNA]</scope>
    <source>
        <strain evidence="9 10">G13</strain>
    </source>
</reference>
<evidence type="ECO:0000313" key="10">
    <source>
        <dbReference type="Proteomes" id="UP000316330"/>
    </source>
</evidence>
<name>A0A559JEM0_9BACL</name>
<keyword evidence="4" id="KW-0663">Pyridoxal phosphate</keyword>
<evidence type="ECO:0000256" key="5">
    <source>
        <dbReference type="ARBA" id="ARBA00023015"/>
    </source>
</evidence>
<evidence type="ECO:0000256" key="2">
    <source>
        <dbReference type="ARBA" id="ARBA00005384"/>
    </source>
</evidence>
<dbReference type="GO" id="GO:0003677">
    <property type="term" value="F:DNA binding"/>
    <property type="evidence" value="ECO:0007669"/>
    <property type="project" value="UniProtKB-KW"/>
</dbReference>
<keyword evidence="3 9" id="KW-0032">Aminotransferase</keyword>
<dbReference type="Proteomes" id="UP000316330">
    <property type="component" value="Unassembled WGS sequence"/>
</dbReference>
<feature type="domain" description="HTH gntR-type" evidence="8">
    <location>
        <begin position="14"/>
        <end position="82"/>
    </location>
</feature>
<dbReference type="InterPro" id="IPR051446">
    <property type="entry name" value="HTH_trans_reg/aminotransferase"/>
</dbReference>
<evidence type="ECO:0000256" key="6">
    <source>
        <dbReference type="ARBA" id="ARBA00023125"/>
    </source>
</evidence>
<dbReference type="InterPro" id="IPR004839">
    <property type="entry name" value="Aminotransferase_I/II_large"/>
</dbReference>
<evidence type="ECO:0000256" key="1">
    <source>
        <dbReference type="ARBA" id="ARBA00001933"/>
    </source>
</evidence>
<dbReference type="Gene3D" id="1.10.10.10">
    <property type="entry name" value="Winged helix-like DNA-binding domain superfamily/Winged helix DNA-binding domain"/>
    <property type="match status" value="1"/>
</dbReference>
<dbReference type="GO" id="GO:0003700">
    <property type="term" value="F:DNA-binding transcription factor activity"/>
    <property type="evidence" value="ECO:0007669"/>
    <property type="project" value="InterPro"/>
</dbReference>
<evidence type="ECO:0000313" key="9">
    <source>
        <dbReference type="EMBL" id="TVX98332.1"/>
    </source>
</evidence>
<dbReference type="CDD" id="cd07377">
    <property type="entry name" value="WHTH_GntR"/>
    <property type="match status" value="1"/>
</dbReference>
<keyword evidence="5" id="KW-0805">Transcription regulation</keyword>
<evidence type="ECO:0000256" key="3">
    <source>
        <dbReference type="ARBA" id="ARBA00022576"/>
    </source>
</evidence>
<dbReference type="AlphaFoldDB" id="A0A559JEM0"/>
<gene>
    <name evidence="9" type="ORF">FPZ45_16710</name>
</gene>
<protein>
    <submittedName>
        <fullName evidence="9">PLP-dependent aminotransferase family protein</fullName>
    </submittedName>
</protein>
<evidence type="ECO:0000259" key="8">
    <source>
        <dbReference type="PROSITE" id="PS50949"/>
    </source>
</evidence>
<dbReference type="CDD" id="cd00609">
    <property type="entry name" value="AAT_like"/>
    <property type="match status" value="1"/>
</dbReference>
<sequence>MFDILLSIREESESPLYLRIYKQIRERITCGSILGNTRLPSVKALQLQLNISKTPIETAYQMLSAEGFVYSKPRSGYYSVNMGSACSPGIDMPSDAGTLQSPEQPMLREYAIDFHPGSVDHDMFPIRTWKRMLNLALEDYSRSIGKSGDMMGEIGLRRALADYLRSSRGVACSPEQIVIGTGISSSMDLLAKLIDGIDHVAYEEPGFKQVRDQLLSHGYRLIPIPVDSESFQIQSLEDSKAHMVYVTPSHQFPTGRVMPYVERERLLHWANKGHAYIIEDDYDGEFRYFGKPIPSLQSIDRHGRVIYIGTFSKAFTPALRMNYMVLPQSFMSKLTKMSSGLSCPSRIEQWAMQAFIEQGHWYRHIRRMRNKYRRKHDQIIECIRAMFGDKVEITGHSAGLHIQITVRTELGANDLLMLAADKGVRVYDFRQMWMKPNDAGYPRIYLGFAGLSESDMDKGIRLLKEAWSDILI</sequence>
<evidence type="ECO:0000256" key="4">
    <source>
        <dbReference type="ARBA" id="ARBA00022898"/>
    </source>
</evidence>
<dbReference type="OrthoDB" id="9808770at2"/>
<dbReference type="SMART" id="SM00345">
    <property type="entry name" value="HTH_GNTR"/>
    <property type="match status" value="1"/>
</dbReference>
<keyword evidence="6" id="KW-0238">DNA-binding</keyword>
<proteinExistence type="inferred from homology"/>
<evidence type="ECO:0000256" key="7">
    <source>
        <dbReference type="ARBA" id="ARBA00023163"/>
    </source>
</evidence>
<comment type="similarity">
    <text evidence="2">In the C-terminal section; belongs to the class-I pyridoxal-phosphate-dependent aminotransferase family.</text>
</comment>
<dbReference type="Gene3D" id="3.40.640.10">
    <property type="entry name" value="Type I PLP-dependent aspartate aminotransferase-like (Major domain)"/>
    <property type="match status" value="1"/>
</dbReference>
<dbReference type="InterPro" id="IPR000524">
    <property type="entry name" value="Tscrpt_reg_HTH_GntR"/>
</dbReference>
<dbReference type="GO" id="GO:0030170">
    <property type="term" value="F:pyridoxal phosphate binding"/>
    <property type="evidence" value="ECO:0007669"/>
    <property type="project" value="InterPro"/>
</dbReference>
<dbReference type="SUPFAM" id="SSF46785">
    <property type="entry name" value="Winged helix' DNA-binding domain"/>
    <property type="match status" value="1"/>
</dbReference>